<dbReference type="Gene3D" id="1.10.10.10">
    <property type="entry name" value="Winged helix-like DNA-binding domain superfamily/Winged helix DNA-binding domain"/>
    <property type="match status" value="1"/>
</dbReference>
<sequence length="155" mass="17080">MNIKHMKVTRHAKILEIINSNDIETQEELAEKLKKSGMNVTQATVSRDIKELKLIKVLSDSGRYKYATIAHTENVLSNKLINIFAQTVTGVENVNNFVVIKTISGSASAAAEAIDSLNFIGIAGTLAGDNTIFVMARDNEKAQNITQRMKKMISE</sequence>
<dbReference type="PRINTS" id="PR01467">
    <property type="entry name" value="ARGREPRESSOR"/>
</dbReference>
<dbReference type="Gene3D" id="3.30.1360.40">
    <property type="match status" value="1"/>
</dbReference>
<feature type="domain" description="Arginine repressor C-terminal" evidence="10">
    <location>
        <begin position="85"/>
        <end position="151"/>
    </location>
</feature>
<dbReference type="Pfam" id="PF02863">
    <property type="entry name" value="Arg_repressor_C"/>
    <property type="match status" value="1"/>
</dbReference>
<keyword evidence="6 7" id="KW-0804">Transcription</keyword>
<evidence type="ECO:0000256" key="8">
    <source>
        <dbReference type="NCBIfam" id="TIGR01529"/>
    </source>
</evidence>
<protein>
    <recommendedName>
        <fullName evidence="7 8">Arginine repressor</fullName>
    </recommendedName>
</protein>
<keyword evidence="12" id="KW-1185">Reference proteome</keyword>
<evidence type="ECO:0000259" key="10">
    <source>
        <dbReference type="Pfam" id="PF02863"/>
    </source>
</evidence>
<reference evidence="11 12" key="1">
    <citation type="submission" date="2018-03" db="EMBL/GenBank/DDBJ databases">
        <title>Genome sequence of Clostridium luticellarii DSM 29923.</title>
        <authorList>
            <person name="Poehlein A."/>
            <person name="Daniel R."/>
        </authorList>
    </citation>
    <scope>NUCLEOTIDE SEQUENCE [LARGE SCALE GENOMIC DNA]</scope>
    <source>
        <strain evidence="11 12">DSM 29923</strain>
    </source>
</reference>
<dbReference type="NCBIfam" id="TIGR01529">
    <property type="entry name" value="argR_whole"/>
    <property type="match status" value="1"/>
</dbReference>
<dbReference type="GO" id="GO:0034618">
    <property type="term" value="F:arginine binding"/>
    <property type="evidence" value="ECO:0007669"/>
    <property type="project" value="InterPro"/>
</dbReference>
<keyword evidence="7" id="KW-0055">Arginine biosynthesis</keyword>
<dbReference type="InterPro" id="IPR020900">
    <property type="entry name" value="Arg_repress_DNA-bd"/>
</dbReference>
<dbReference type="GO" id="GO:0005737">
    <property type="term" value="C:cytoplasm"/>
    <property type="evidence" value="ECO:0007669"/>
    <property type="project" value="UniProtKB-SubCell"/>
</dbReference>
<evidence type="ECO:0000256" key="4">
    <source>
        <dbReference type="ARBA" id="ARBA00023015"/>
    </source>
</evidence>
<dbReference type="GO" id="GO:0006526">
    <property type="term" value="P:L-arginine biosynthetic process"/>
    <property type="evidence" value="ECO:0007669"/>
    <property type="project" value="UniProtKB-UniPathway"/>
</dbReference>
<gene>
    <name evidence="7 11" type="primary">argR</name>
    <name evidence="11" type="ORF">CLLU_03360</name>
</gene>
<dbReference type="GO" id="GO:0003677">
    <property type="term" value="F:DNA binding"/>
    <property type="evidence" value="ECO:0007669"/>
    <property type="project" value="UniProtKB-KW"/>
</dbReference>
<evidence type="ECO:0000313" key="12">
    <source>
        <dbReference type="Proteomes" id="UP000237798"/>
    </source>
</evidence>
<keyword evidence="4 7" id="KW-0805">Transcription regulation</keyword>
<evidence type="ECO:0000259" key="9">
    <source>
        <dbReference type="Pfam" id="PF01316"/>
    </source>
</evidence>
<comment type="subcellular location">
    <subcellularLocation>
        <location evidence="1 7">Cytoplasm</location>
    </subcellularLocation>
</comment>
<dbReference type="InterPro" id="IPR020899">
    <property type="entry name" value="Arg_repress_C"/>
</dbReference>
<dbReference type="InterPro" id="IPR036251">
    <property type="entry name" value="Arg_repress_C_sf"/>
</dbReference>
<dbReference type="Proteomes" id="UP000237798">
    <property type="component" value="Unassembled WGS sequence"/>
</dbReference>
<organism evidence="11 12">
    <name type="scientific">Clostridium luticellarii</name>
    <dbReference type="NCBI Taxonomy" id="1691940"/>
    <lineage>
        <taxon>Bacteria</taxon>
        <taxon>Bacillati</taxon>
        <taxon>Bacillota</taxon>
        <taxon>Clostridia</taxon>
        <taxon>Eubacteriales</taxon>
        <taxon>Clostridiaceae</taxon>
        <taxon>Clostridium</taxon>
    </lineage>
</organism>
<dbReference type="GO" id="GO:1900079">
    <property type="term" value="P:regulation of arginine biosynthetic process"/>
    <property type="evidence" value="ECO:0007669"/>
    <property type="project" value="UniProtKB-UniRule"/>
</dbReference>
<dbReference type="EMBL" id="PVXP01000003">
    <property type="protein sequence ID" value="PRR86535.1"/>
    <property type="molecule type" value="Genomic_DNA"/>
</dbReference>
<evidence type="ECO:0000256" key="1">
    <source>
        <dbReference type="ARBA" id="ARBA00004496"/>
    </source>
</evidence>
<evidence type="ECO:0000313" key="11">
    <source>
        <dbReference type="EMBL" id="PRR86535.1"/>
    </source>
</evidence>
<keyword evidence="7" id="KW-0678">Repressor</keyword>
<dbReference type="InterPro" id="IPR036388">
    <property type="entry name" value="WH-like_DNA-bd_sf"/>
</dbReference>
<dbReference type="NCBIfam" id="NF001680">
    <property type="entry name" value="PRK00441.1"/>
    <property type="match status" value="1"/>
</dbReference>
<dbReference type="PANTHER" id="PTHR34471:SF1">
    <property type="entry name" value="ARGININE REPRESSOR"/>
    <property type="match status" value="1"/>
</dbReference>
<dbReference type="InterPro" id="IPR001669">
    <property type="entry name" value="Arg_repress"/>
</dbReference>
<proteinExistence type="inferred from homology"/>
<dbReference type="AlphaFoldDB" id="A0A2T0BRR3"/>
<evidence type="ECO:0000256" key="6">
    <source>
        <dbReference type="ARBA" id="ARBA00023163"/>
    </source>
</evidence>
<keyword evidence="5 7" id="KW-0238">DNA-binding</keyword>
<dbReference type="PANTHER" id="PTHR34471">
    <property type="entry name" value="ARGININE REPRESSOR"/>
    <property type="match status" value="1"/>
</dbReference>
<dbReference type="GO" id="GO:0003700">
    <property type="term" value="F:DNA-binding transcription factor activity"/>
    <property type="evidence" value="ECO:0007669"/>
    <property type="project" value="UniProtKB-UniRule"/>
</dbReference>
<feature type="domain" description="Arginine repressor DNA-binding" evidence="9">
    <location>
        <begin position="7"/>
        <end position="72"/>
    </location>
</feature>
<comment type="function">
    <text evidence="7">Regulates arginine biosynthesis genes.</text>
</comment>
<keyword evidence="3 7" id="KW-0963">Cytoplasm</keyword>
<keyword evidence="7" id="KW-0028">Amino-acid biosynthesis</keyword>
<evidence type="ECO:0000256" key="2">
    <source>
        <dbReference type="ARBA" id="ARBA00008316"/>
    </source>
</evidence>
<dbReference type="HAMAP" id="MF_00173">
    <property type="entry name" value="Arg_repressor"/>
    <property type="match status" value="1"/>
</dbReference>
<comment type="pathway">
    <text evidence="7">Amino-acid biosynthesis; L-arginine biosynthesis [regulation].</text>
</comment>
<accession>A0A2T0BRR3</accession>
<dbReference type="SUPFAM" id="SSF46785">
    <property type="entry name" value="Winged helix' DNA-binding domain"/>
    <property type="match status" value="1"/>
</dbReference>
<evidence type="ECO:0000256" key="7">
    <source>
        <dbReference type="HAMAP-Rule" id="MF_00173"/>
    </source>
</evidence>
<dbReference type="UniPathway" id="UPA00068"/>
<dbReference type="SUPFAM" id="SSF55252">
    <property type="entry name" value="C-terminal domain of arginine repressor"/>
    <property type="match status" value="1"/>
</dbReference>
<evidence type="ECO:0000256" key="3">
    <source>
        <dbReference type="ARBA" id="ARBA00022490"/>
    </source>
</evidence>
<comment type="similarity">
    <text evidence="2 7">Belongs to the ArgR family.</text>
</comment>
<dbReference type="Pfam" id="PF01316">
    <property type="entry name" value="Arg_repressor"/>
    <property type="match status" value="1"/>
</dbReference>
<comment type="caution">
    <text evidence="11">The sequence shown here is derived from an EMBL/GenBank/DDBJ whole genome shotgun (WGS) entry which is preliminary data.</text>
</comment>
<dbReference type="InterPro" id="IPR036390">
    <property type="entry name" value="WH_DNA-bd_sf"/>
</dbReference>
<evidence type="ECO:0000256" key="5">
    <source>
        <dbReference type="ARBA" id="ARBA00023125"/>
    </source>
</evidence>
<name>A0A2T0BRR3_9CLOT</name>
<dbReference type="GO" id="GO:0051259">
    <property type="term" value="P:protein complex oligomerization"/>
    <property type="evidence" value="ECO:0007669"/>
    <property type="project" value="InterPro"/>
</dbReference>